<keyword evidence="2 5" id="KW-0645">Protease</keyword>
<comment type="caution">
    <text evidence="8">The sequence shown here is derived from an EMBL/GenBank/DDBJ whole genome shotgun (WGS) entry which is preliminary data.</text>
</comment>
<comment type="similarity">
    <text evidence="1 5">Belongs to the peptidase A1 family.</text>
</comment>
<dbReference type="EMBL" id="JAZHXJ010000399">
    <property type="protein sequence ID" value="KAL1862506.1"/>
    <property type="molecule type" value="Genomic_DNA"/>
</dbReference>
<gene>
    <name evidence="8" type="ORF">VTK73DRAFT_6770</name>
</gene>
<dbReference type="CDD" id="cd06097">
    <property type="entry name" value="Aspergillopepsin_like"/>
    <property type="match status" value="1"/>
</dbReference>
<dbReference type="Pfam" id="PF00026">
    <property type="entry name" value="Asp"/>
    <property type="match status" value="1"/>
</dbReference>
<dbReference type="Gene3D" id="2.40.70.10">
    <property type="entry name" value="Acid Proteases"/>
    <property type="match status" value="2"/>
</dbReference>
<dbReference type="PANTHER" id="PTHR47966:SF2">
    <property type="entry name" value="ASPERGILLOPEPSIN-1-RELATED"/>
    <property type="match status" value="1"/>
</dbReference>
<evidence type="ECO:0000313" key="8">
    <source>
        <dbReference type="EMBL" id="KAL1862506.1"/>
    </source>
</evidence>
<dbReference type="PROSITE" id="PS00141">
    <property type="entry name" value="ASP_PROTEASE"/>
    <property type="match status" value="1"/>
</dbReference>
<organism evidence="8 9">
    <name type="scientific">Phialemonium thermophilum</name>
    <dbReference type="NCBI Taxonomy" id="223376"/>
    <lineage>
        <taxon>Eukaryota</taxon>
        <taxon>Fungi</taxon>
        <taxon>Dikarya</taxon>
        <taxon>Ascomycota</taxon>
        <taxon>Pezizomycotina</taxon>
        <taxon>Sordariomycetes</taxon>
        <taxon>Sordariomycetidae</taxon>
        <taxon>Cephalothecales</taxon>
        <taxon>Cephalothecaceae</taxon>
        <taxon>Phialemonium</taxon>
    </lineage>
</organism>
<sequence>MIWQVLVILLSLCAVRAHPAGPKARRETPTSLTVHAVPNPHYKVDGPREYLRALSKWGADIPDALLEYTSTKGEITSVAAYNQTNDREYLSPVSIGNPPQEVLLDIDTGSSDLWVFSSETVVQDPFPSRKKWNISQSATAKAVNGSGWSIIYGDGSYAMGTVWKDDVYLGGLAVHNAIVESATTVSPFLVDDANISGLLGLAYRHASQVSPRQPTFLDLLEPQLANPVFTVDLRYHDVGLYQFGAVDHARHVGNISWVPLSDGALFWQFAFSSLNVAPSNVWLLSTWPAIADTGTSLLLLPPDLVELYYAQVPGAVIDPTYRLWVFPCDNPVLPDFHVGFVDGWHATIPGAYINYTALESTTPSVNGSWSLACLGGIQENMGLSFSIFGDIFLKAVFAVFDREGAQVGFADKSASV</sequence>
<proteinExistence type="inferred from homology"/>
<dbReference type="InterPro" id="IPR021109">
    <property type="entry name" value="Peptidase_aspartic_dom_sf"/>
</dbReference>
<dbReference type="PROSITE" id="PS51767">
    <property type="entry name" value="PEPTIDASE_A1"/>
    <property type="match status" value="1"/>
</dbReference>
<keyword evidence="4 5" id="KW-0378">Hydrolase</keyword>
<dbReference type="PRINTS" id="PR00792">
    <property type="entry name" value="PEPSIN"/>
</dbReference>
<evidence type="ECO:0000313" key="9">
    <source>
        <dbReference type="Proteomes" id="UP001586593"/>
    </source>
</evidence>
<evidence type="ECO:0000256" key="2">
    <source>
        <dbReference type="ARBA" id="ARBA00022670"/>
    </source>
</evidence>
<reference evidence="8 9" key="1">
    <citation type="journal article" date="2024" name="Commun. Biol.">
        <title>Comparative genomic analysis of thermophilic fungi reveals convergent evolutionary adaptations and gene losses.</title>
        <authorList>
            <person name="Steindorff A.S."/>
            <person name="Aguilar-Pontes M.V."/>
            <person name="Robinson A.J."/>
            <person name="Andreopoulos B."/>
            <person name="LaButti K."/>
            <person name="Kuo A."/>
            <person name="Mondo S."/>
            <person name="Riley R."/>
            <person name="Otillar R."/>
            <person name="Haridas S."/>
            <person name="Lipzen A."/>
            <person name="Grimwood J."/>
            <person name="Schmutz J."/>
            <person name="Clum A."/>
            <person name="Reid I.D."/>
            <person name="Moisan M.C."/>
            <person name="Butler G."/>
            <person name="Nguyen T.T.M."/>
            <person name="Dewar K."/>
            <person name="Conant G."/>
            <person name="Drula E."/>
            <person name="Henrissat B."/>
            <person name="Hansel C."/>
            <person name="Singer S."/>
            <person name="Hutchinson M.I."/>
            <person name="de Vries R.P."/>
            <person name="Natvig D.O."/>
            <person name="Powell A.J."/>
            <person name="Tsang A."/>
            <person name="Grigoriev I.V."/>
        </authorList>
    </citation>
    <scope>NUCLEOTIDE SEQUENCE [LARGE SCALE GENOMIC DNA]</scope>
    <source>
        <strain evidence="8 9">ATCC 24622</strain>
    </source>
</reference>
<accession>A0ABR3WHZ6</accession>
<feature type="domain" description="Peptidase A1" evidence="7">
    <location>
        <begin position="89"/>
        <end position="410"/>
    </location>
</feature>
<keyword evidence="6" id="KW-0732">Signal</keyword>
<evidence type="ECO:0000256" key="6">
    <source>
        <dbReference type="SAM" id="SignalP"/>
    </source>
</evidence>
<dbReference type="InterPro" id="IPR034163">
    <property type="entry name" value="Aspergillopepsin-like_cat_dom"/>
</dbReference>
<feature type="chain" id="PRO_5047443858" description="Peptidase A1 domain-containing protein" evidence="6">
    <location>
        <begin position="18"/>
        <end position="416"/>
    </location>
</feature>
<keyword evidence="3 5" id="KW-0064">Aspartyl protease</keyword>
<feature type="signal peptide" evidence="6">
    <location>
        <begin position="1"/>
        <end position="17"/>
    </location>
</feature>
<evidence type="ECO:0000256" key="3">
    <source>
        <dbReference type="ARBA" id="ARBA00022750"/>
    </source>
</evidence>
<evidence type="ECO:0000256" key="5">
    <source>
        <dbReference type="RuleBase" id="RU000454"/>
    </source>
</evidence>
<evidence type="ECO:0000256" key="1">
    <source>
        <dbReference type="ARBA" id="ARBA00007447"/>
    </source>
</evidence>
<dbReference type="InterPro" id="IPR001461">
    <property type="entry name" value="Aspartic_peptidase_A1"/>
</dbReference>
<evidence type="ECO:0000256" key="4">
    <source>
        <dbReference type="ARBA" id="ARBA00022801"/>
    </source>
</evidence>
<keyword evidence="9" id="KW-1185">Reference proteome</keyword>
<dbReference type="SUPFAM" id="SSF50630">
    <property type="entry name" value="Acid proteases"/>
    <property type="match status" value="1"/>
</dbReference>
<dbReference type="Proteomes" id="UP001586593">
    <property type="component" value="Unassembled WGS sequence"/>
</dbReference>
<name>A0ABR3WHZ6_9PEZI</name>
<evidence type="ECO:0000259" key="7">
    <source>
        <dbReference type="PROSITE" id="PS51767"/>
    </source>
</evidence>
<protein>
    <recommendedName>
        <fullName evidence="7">Peptidase A1 domain-containing protein</fullName>
    </recommendedName>
</protein>
<dbReference type="InterPro" id="IPR033121">
    <property type="entry name" value="PEPTIDASE_A1"/>
</dbReference>
<dbReference type="InterPro" id="IPR001969">
    <property type="entry name" value="Aspartic_peptidase_AS"/>
</dbReference>
<dbReference type="PANTHER" id="PTHR47966">
    <property type="entry name" value="BETA-SITE APP-CLEAVING ENZYME, ISOFORM A-RELATED"/>
    <property type="match status" value="1"/>
</dbReference>